<dbReference type="Pfam" id="PF05426">
    <property type="entry name" value="Alginate_lyase"/>
    <property type="match status" value="1"/>
</dbReference>
<gene>
    <name evidence="5" type="ORF">H9L15_03510</name>
</gene>
<keyword evidence="1 3" id="KW-0732">Signal</keyword>
<keyword evidence="2 5" id="KW-0456">Lyase</keyword>
<keyword evidence="6" id="KW-1185">Reference proteome</keyword>
<feature type="signal peptide" evidence="3">
    <location>
        <begin position="1"/>
        <end position="34"/>
    </location>
</feature>
<dbReference type="SUPFAM" id="SSF48230">
    <property type="entry name" value="Chondroitin AC/alginate lyase"/>
    <property type="match status" value="1"/>
</dbReference>
<accession>A0ABX6T223</accession>
<dbReference type="EMBL" id="CP060780">
    <property type="protein sequence ID" value="QNP43745.1"/>
    <property type="molecule type" value="Genomic_DNA"/>
</dbReference>
<evidence type="ECO:0000256" key="3">
    <source>
        <dbReference type="SAM" id="SignalP"/>
    </source>
</evidence>
<evidence type="ECO:0000259" key="4">
    <source>
        <dbReference type="Pfam" id="PF05426"/>
    </source>
</evidence>
<dbReference type="InterPro" id="IPR008397">
    <property type="entry name" value="Alginate_lyase_dom"/>
</dbReference>
<organism evidence="5 6">
    <name type="scientific">Sphingomonas daechungensis</name>
    <dbReference type="NCBI Taxonomy" id="1176646"/>
    <lineage>
        <taxon>Bacteria</taxon>
        <taxon>Pseudomonadati</taxon>
        <taxon>Pseudomonadota</taxon>
        <taxon>Alphaproteobacteria</taxon>
        <taxon>Sphingomonadales</taxon>
        <taxon>Sphingomonadaceae</taxon>
        <taxon>Sphingomonas</taxon>
    </lineage>
</organism>
<evidence type="ECO:0000256" key="2">
    <source>
        <dbReference type="ARBA" id="ARBA00023239"/>
    </source>
</evidence>
<protein>
    <submittedName>
        <fullName evidence="5">Alginate lyase family protein</fullName>
    </submittedName>
</protein>
<feature type="chain" id="PRO_5045540788" evidence="3">
    <location>
        <begin position="35"/>
        <end position="391"/>
    </location>
</feature>
<dbReference type="Gene3D" id="1.50.10.100">
    <property type="entry name" value="Chondroitin AC/alginate lyase"/>
    <property type="match status" value="1"/>
</dbReference>
<name>A0ABX6T223_9SPHN</name>
<dbReference type="RefSeq" id="WP_187715170.1">
    <property type="nucleotide sequence ID" value="NZ_CP060780.1"/>
</dbReference>
<reference evidence="5 6" key="1">
    <citation type="submission" date="2020-08" db="EMBL/GenBank/DDBJ databases">
        <title>Genome sequence of Sphingomonas daechungensis KACC 18115T.</title>
        <authorList>
            <person name="Hyun D.-W."/>
            <person name="Bae J.-W."/>
        </authorList>
    </citation>
    <scope>NUCLEOTIDE SEQUENCE [LARGE SCALE GENOMIC DNA]</scope>
    <source>
        <strain evidence="5 6">KACC 18115</strain>
    </source>
</reference>
<evidence type="ECO:0000313" key="5">
    <source>
        <dbReference type="EMBL" id="QNP43745.1"/>
    </source>
</evidence>
<dbReference type="GO" id="GO:0016829">
    <property type="term" value="F:lyase activity"/>
    <property type="evidence" value="ECO:0007669"/>
    <property type="project" value="UniProtKB-KW"/>
</dbReference>
<dbReference type="Proteomes" id="UP000516134">
    <property type="component" value="Chromosome"/>
</dbReference>
<sequence length="391" mass="42940">MPKASRRPYAGKRFGVLSIAFGLFASALSSAVSAQDNPAFLHPGALNTASGLDRARARIAAGQEPWASILHRVEQKAQAPGLALTVIDAEDQTQAAASQAEAVKAYANALAWRLTGNRKYSRRAIAILNLWANLRGFVAKTDQDKLHAGWIGALFGGAAEVMRESPDWSTDDIAALQAMFRRAFYPQLLTASHWNGNVDLTQIDALMTIAVFNDDVSAFKIGLRRLEARSKAYIFLQSVLEPGAGDPRKTPAVWFDPVRWVDGLTQETCRDNGHHAQFGLASAFDAAEIAWNQGVDVYTPQTKRFTAAMELLARQLLTGDMQGTCANAVSTDNVFNTFEVGFNHYHHRMGLPLPFTERLISERVRPDGASELNIFHETLTHGSNGKYVWQQ</sequence>
<dbReference type="InterPro" id="IPR008929">
    <property type="entry name" value="Chondroitin_lyas"/>
</dbReference>
<proteinExistence type="predicted"/>
<evidence type="ECO:0000256" key="1">
    <source>
        <dbReference type="ARBA" id="ARBA00022729"/>
    </source>
</evidence>
<feature type="domain" description="Alginate lyase" evidence="4">
    <location>
        <begin position="89"/>
        <end position="226"/>
    </location>
</feature>
<evidence type="ECO:0000313" key="6">
    <source>
        <dbReference type="Proteomes" id="UP000516134"/>
    </source>
</evidence>